<evidence type="ECO:0000256" key="2">
    <source>
        <dbReference type="SAM" id="MobiDB-lite"/>
    </source>
</evidence>
<dbReference type="InterPro" id="IPR023346">
    <property type="entry name" value="Lysozyme-like_dom_sf"/>
</dbReference>
<dbReference type="AlphaFoldDB" id="A0A367Z0U1"/>
<dbReference type="Pfam" id="PF01464">
    <property type="entry name" value="SLT"/>
    <property type="match status" value="1"/>
</dbReference>
<comment type="caution">
    <text evidence="4">The sequence shown here is derived from an EMBL/GenBank/DDBJ whole genome shotgun (WGS) entry which is preliminary data.</text>
</comment>
<feature type="compositionally biased region" description="Basic and acidic residues" evidence="2">
    <location>
        <begin position="1"/>
        <end position="14"/>
    </location>
</feature>
<name>A0A367Z0U1_9ACTN</name>
<dbReference type="Proteomes" id="UP000252770">
    <property type="component" value="Unassembled WGS sequence"/>
</dbReference>
<dbReference type="Gene3D" id="1.10.530.10">
    <property type="match status" value="1"/>
</dbReference>
<proteinExistence type="predicted"/>
<feature type="coiled-coil region" evidence="1">
    <location>
        <begin position="36"/>
        <end position="63"/>
    </location>
</feature>
<keyword evidence="5" id="KW-1185">Reference proteome</keyword>
<reference evidence="4 5" key="1">
    <citation type="submission" date="2018-07" db="EMBL/GenBank/DDBJ databases">
        <title>Desertimonas flava gen. nov. sp. nov.</title>
        <authorList>
            <person name="Liu S."/>
        </authorList>
    </citation>
    <scope>NUCLEOTIDE SEQUENCE [LARGE SCALE GENOMIC DNA]</scope>
    <source>
        <strain evidence="4 5">16Sb5-5</strain>
    </source>
</reference>
<evidence type="ECO:0000313" key="4">
    <source>
        <dbReference type="EMBL" id="RCK70872.1"/>
    </source>
</evidence>
<evidence type="ECO:0000259" key="3">
    <source>
        <dbReference type="Pfam" id="PF01464"/>
    </source>
</evidence>
<evidence type="ECO:0000256" key="1">
    <source>
        <dbReference type="SAM" id="Coils"/>
    </source>
</evidence>
<dbReference type="InterPro" id="IPR008258">
    <property type="entry name" value="Transglycosylase_SLT_dom_1"/>
</dbReference>
<feature type="region of interest" description="Disordered" evidence="2">
    <location>
        <begin position="1"/>
        <end position="22"/>
    </location>
</feature>
<dbReference type="EMBL" id="QOUI01000002">
    <property type="protein sequence ID" value="RCK70872.1"/>
    <property type="molecule type" value="Genomic_DNA"/>
</dbReference>
<keyword evidence="1" id="KW-0175">Coiled coil</keyword>
<evidence type="ECO:0000313" key="5">
    <source>
        <dbReference type="Proteomes" id="UP000252770"/>
    </source>
</evidence>
<sequence>MEGAARRAAVEDAFSRSSTRVPVDEAVLEAEAAARAETLREVDERLTADLERARREAERAGDDPDLTDPRQIARQLAASRHGWDGEQWRCIDALITQESSWDPLAVNPGSGAYGLVQALPAEKLATAGDDWRTNPATQLRWGFEDIEQRYSTPCRAWSFHRAHHWY</sequence>
<dbReference type="SUPFAM" id="SSF53955">
    <property type="entry name" value="Lysozyme-like"/>
    <property type="match status" value="1"/>
</dbReference>
<organism evidence="4 5">
    <name type="scientific">Desertihabitans brevis</name>
    <dbReference type="NCBI Taxonomy" id="2268447"/>
    <lineage>
        <taxon>Bacteria</taxon>
        <taxon>Bacillati</taxon>
        <taxon>Actinomycetota</taxon>
        <taxon>Actinomycetes</taxon>
        <taxon>Propionibacteriales</taxon>
        <taxon>Propionibacteriaceae</taxon>
        <taxon>Desertihabitans</taxon>
    </lineage>
</organism>
<feature type="domain" description="Transglycosylase SLT" evidence="3">
    <location>
        <begin position="87"/>
        <end position="152"/>
    </location>
</feature>
<accession>A0A367Z0U1</accession>
<protein>
    <submittedName>
        <fullName evidence="4">Lytic transglycosylase domain-containing protein</fullName>
    </submittedName>
</protein>
<gene>
    <name evidence="4" type="ORF">DT076_04150</name>
</gene>